<organism evidence="6">
    <name type="scientific">Shewanella xiamenensis</name>
    <dbReference type="NCBI Taxonomy" id="332186"/>
    <lineage>
        <taxon>Bacteria</taxon>
        <taxon>Pseudomonadati</taxon>
        <taxon>Pseudomonadota</taxon>
        <taxon>Gammaproteobacteria</taxon>
        <taxon>Alteromonadales</taxon>
        <taxon>Shewanellaceae</taxon>
        <taxon>Shewanella</taxon>
    </lineage>
</organism>
<dbReference type="InterPro" id="IPR007214">
    <property type="entry name" value="YbaK/aa-tRNA-synth-assoc-dom"/>
</dbReference>
<feature type="domain" description="YbaK/aminoacyl-tRNA synthetase-associated" evidence="5">
    <location>
        <begin position="24"/>
        <end position="147"/>
    </location>
</feature>
<accession>A0A073L498</accession>
<evidence type="ECO:0000256" key="3">
    <source>
        <dbReference type="ARBA" id="ARBA00023239"/>
    </source>
</evidence>
<dbReference type="SUPFAM" id="SSF55826">
    <property type="entry name" value="YbaK/ProRS associated domain"/>
    <property type="match status" value="1"/>
</dbReference>
<protein>
    <recommendedName>
        <fullName evidence="4">Cys-tRNA(Pro)/Cys-tRNA(Cys) deacylase</fullName>
        <ecNumber evidence="4">4.2.-.-</ecNumber>
    </recommendedName>
</protein>
<evidence type="ECO:0000256" key="2">
    <source>
        <dbReference type="ARBA" id="ARBA00022917"/>
    </source>
</evidence>
<dbReference type="RefSeq" id="WP_037414980.1">
    <property type="nucleotide sequence ID" value="NZ_CP079718.1"/>
</dbReference>
<keyword evidence="3 4" id="KW-0456">Lyase</keyword>
<dbReference type="Pfam" id="PF04073">
    <property type="entry name" value="tRNA_edit"/>
    <property type="match status" value="1"/>
</dbReference>
<dbReference type="EC" id="4.2.-.-" evidence="4"/>
<dbReference type="OrthoDB" id="9809296at2"/>
<dbReference type="GO" id="GO:0016829">
    <property type="term" value="F:lyase activity"/>
    <property type="evidence" value="ECO:0007669"/>
    <property type="project" value="UniProtKB-KW"/>
</dbReference>
<dbReference type="EMBL" id="SUNE01000001">
    <property type="protein sequence ID" value="MDG5898714.1"/>
    <property type="molecule type" value="Genomic_DNA"/>
</dbReference>
<reference evidence="6" key="2">
    <citation type="submission" date="2019-04" db="EMBL/GenBank/DDBJ databases">
        <authorList>
            <person name="Zou H."/>
        </authorList>
    </citation>
    <scope>NUCLEOTIDE SEQUENCE</scope>
    <source>
        <strain evidence="6">2015oxa</strain>
    </source>
</reference>
<comment type="caution">
    <text evidence="6">The sequence shown here is derived from an EMBL/GenBank/DDBJ whole genome shotgun (WGS) entry which is preliminary data.</text>
</comment>
<dbReference type="CDD" id="cd00002">
    <property type="entry name" value="YbaK_deacylase"/>
    <property type="match status" value="1"/>
</dbReference>
<evidence type="ECO:0000313" key="6">
    <source>
        <dbReference type="EMBL" id="MDG5898714.1"/>
    </source>
</evidence>
<dbReference type="PANTHER" id="PTHR30411">
    <property type="entry name" value="CYTOPLASMIC PROTEIN"/>
    <property type="match status" value="1"/>
</dbReference>
<dbReference type="InterPro" id="IPR036754">
    <property type="entry name" value="YbaK/aa-tRNA-synt-asso_dom_sf"/>
</dbReference>
<dbReference type="AlphaFoldDB" id="A0A073L498"/>
<gene>
    <name evidence="6" type="primary">ybaK</name>
    <name evidence="6" type="ORF">E2650_02120</name>
</gene>
<dbReference type="GO" id="GO:0002161">
    <property type="term" value="F:aminoacyl-tRNA deacylase activity"/>
    <property type="evidence" value="ECO:0007669"/>
    <property type="project" value="InterPro"/>
</dbReference>
<name>A0A073L498_9GAMM</name>
<evidence type="ECO:0000256" key="4">
    <source>
        <dbReference type="PIRNR" id="PIRNR006181"/>
    </source>
</evidence>
<dbReference type="Proteomes" id="UP001152518">
    <property type="component" value="Unassembled WGS sequence"/>
</dbReference>
<keyword evidence="2 4" id="KW-0648">Protein biosynthesis</keyword>
<reference evidence="6" key="1">
    <citation type="journal article" date="2019" name="Int J Environ Res Public Health">
        <title>Characterization of Chromosome-Mediated BlaOXA-894 in Shewanella xiamenensis Isolated from Pig Wastewater.</title>
        <authorList>
            <person name="Zou H."/>
            <person name="Zhou Z."/>
            <person name="Xia H."/>
            <person name="Zhao Q."/>
            <person name="Li X."/>
        </authorList>
    </citation>
    <scope>NUCLEOTIDE SEQUENCE</scope>
    <source>
        <strain evidence="6">2015oxa</strain>
    </source>
</reference>
<dbReference type="GO" id="GO:0006412">
    <property type="term" value="P:translation"/>
    <property type="evidence" value="ECO:0007669"/>
    <property type="project" value="UniProtKB-KW"/>
</dbReference>
<proteinExistence type="inferred from homology"/>
<dbReference type="PANTHER" id="PTHR30411:SF0">
    <property type="entry name" value="CYS-TRNA(PRO)_CYS-TRNA(CYS) DEACYLASE YBAK"/>
    <property type="match status" value="1"/>
</dbReference>
<dbReference type="NCBIfam" id="TIGR00011">
    <property type="entry name" value="YbaK_EbsC"/>
    <property type="match status" value="1"/>
</dbReference>
<dbReference type="InterPro" id="IPR004369">
    <property type="entry name" value="Prolyl-tRNA_editing_YbaK/EbsC"/>
</dbReference>
<dbReference type="GeneID" id="75189889"/>
<evidence type="ECO:0000259" key="5">
    <source>
        <dbReference type="Pfam" id="PF04073"/>
    </source>
</evidence>
<evidence type="ECO:0000256" key="1">
    <source>
        <dbReference type="ARBA" id="ARBA00009798"/>
    </source>
</evidence>
<comment type="similarity">
    <text evidence="1 4">Belongs to the prolyl-tRNA editing family. YbaK/EbsC subfamily.</text>
</comment>
<sequence length="158" mass="16893">MTPAVQMAKKAKIPFEILEYSHDPHCAAYGEEAANVLGLAPAQVFKTLLVATDKAHPPLAVALVPVDHQLNLKAVAKCLGQKKLQMADADLAQKSSGYLVGGISPLAQKKQLPTLIDETAKQFDKIYVSAGRRGLEICLAANDLAKLCRGSFADIKTL</sequence>
<dbReference type="Gene3D" id="3.90.960.10">
    <property type="entry name" value="YbaK/aminoacyl-tRNA synthetase-associated domain"/>
    <property type="match status" value="1"/>
</dbReference>
<dbReference type="PIRSF" id="PIRSF006181">
    <property type="entry name" value="EbsC_YbaK"/>
    <property type="match status" value="1"/>
</dbReference>